<organism evidence="2 3">
    <name type="scientific">Roseisalinus antarcticus</name>
    <dbReference type="NCBI Taxonomy" id="254357"/>
    <lineage>
        <taxon>Bacteria</taxon>
        <taxon>Pseudomonadati</taxon>
        <taxon>Pseudomonadota</taxon>
        <taxon>Alphaproteobacteria</taxon>
        <taxon>Rhodobacterales</taxon>
        <taxon>Roseobacteraceae</taxon>
        <taxon>Roseisalinus</taxon>
    </lineage>
</organism>
<dbReference type="Proteomes" id="UP000193900">
    <property type="component" value="Unassembled WGS sequence"/>
</dbReference>
<feature type="signal peptide" evidence="1">
    <location>
        <begin position="1"/>
        <end position="25"/>
    </location>
</feature>
<keyword evidence="3" id="KW-1185">Reference proteome</keyword>
<evidence type="ECO:0000313" key="3">
    <source>
        <dbReference type="Proteomes" id="UP000193900"/>
    </source>
</evidence>
<feature type="chain" id="PRO_5012938389" evidence="1">
    <location>
        <begin position="26"/>
        <end position="145"/>
    </location>
</feature>
<dbReference type="RefSeq" id="WP_085877028.1">
    <property type="nucleotide sequence ID" value="NZ_FWFZ01000001.1"/>
</dbReference>
<dbReference type="OrthoDB" id="9970702at2"/>
<gene>
    <name evidence="2" type="ORF">ROA7023_00081</name>
</gene>
<accession>A0A1Y5RBZ6</accession>
<evidence type="ECO:0000313" key="2">
    <source>
        <dbReference type="EMBL" id="SLN13778.1"/>
    </source>
</evidence>
<keyword evidence="1" id="KW-0732">Signal</keyword>
<proteinExistence type="predicted"/>
<dbReference type="EMBL" id="FWFZ01000001">
    <property type="protein sequence ID" value="SLN13778.1"/>
    <property type="molecule type" value="Genomic_DNA"/>
</dbReference>
<sequence length="145" mass="14600">MARHSSLAGLALILVAGCSSGVPEAADFVRTTSGSSFIGETEITIFDGDFAQVFAAEPHGARDESRTLALPDGSYARARALVEAGFPAVLAAQAAETDPPVCPTDMGADVITVRPAVAGTERIAAGCGDTGVRALMGAIGGLVPR</sequence>
<dbReference type="PROSITE" id="PS51257">
    <property type="entry name" value="PROKAR_LIPOPROTEIN"/>
    <property type="match status" value="1"/>
</dbReference>
<name>A0A1Y5RBZ6_9RHOB</name>
<reference evidence="2 3" key="1">
    <citation type="submission" date="2017-03" db="EMBL/GenBank/DDBJ databases">
        <authorList>
            <person name="Afonso C.L."/>
            <person name="Miller P.J."/>
            <person name="Scott M.A."/>
            <person name="Spackman E."/>
            <person name="Goraichik I."/>
            <person name="Dimitrov K.M."/>
            <person name="Suarez D.L."/>
            <person name="Swayne D.E."/>
        </authorList>
    </citation>
    <scope>NUCLEOTIDE SEQUENCE [LARGE SCALE GENOMIC DNA]</scope>
    <source>
        <strain evidence="2 3">CECT 7023</strain>
    </source>
</reference>
<dbReference type="AlphaFoldDB" id="A0A1Y5RBZ6"/>
<evidence type="ECO:0000256" key="1">
    <source>
        <dbReference type="SAM" id="SignalP"/>
    </source>
</evidence>
<protein>
    <submittedName>
        <fullName evidence="2">Uncharacterized protein</fullName>
    </submittedName>
</protein>